<evidence type="ECO:0000256" key="5">
    <source>
        <dbReference type="ARBA" id="ARBA00023237"/>
    </source>
</evidence>
<keyword evidence="2" id="KW-1134">Transmembrane beta strand</keyword>
<keyword evidence="3" id="KW-0812">Transmembrane</keyword>
<keyword evidence="6" id="KW-0175">Coiled coil</keyword>
<dbReference type="GO" id="GO:0009279">
    <property type="term" value="C:cell outer membrane"/>
    <property type="evidence" value="ECO:0007669"/>
    <property type="project" value="UniProtKB-SubCell"/>
</dbReference>
<dbReference type="AlphaFoldDB" id="A0A098S734"/>
<comment type="subcellular location">
    <subcellularLocation>
        <location evidence="1">Cell outer membrane</location>
    </subcellularLocation>
</comment>
<dbReference type="OrthoDB" id="1680428at2"/>
<keyword evidence="5" id="KW-0998">Cell outer membrane</keyword>
<dbReference type="Proteomes" id="UP000029736">
    <property type="component" value="Unassembled WGS sequence"/>
</dbReference>
<keyword evidence="4" id="KW-0472">Membrane</keyword>
<evidence type="ECO:0000256" key="6">
    <source>
        <dbReference type="SAM" id="Coils"/>
    </source>
</evidence>
<dbReference type="PANTHER" id="PTHR30026">
    <property type="entry name" value="OUTER MEMBRANE PROTEIN TOLC"/>
    <property type="match status" value="1"/>
</dbReference>
<dbReference type="EMBL" id="JPOS01000019">
    <property type="protein sequence ID" value="KGE88374.1"/>
    <property type="molecule type" value="Genomic_DNA"/>
</dbReference>
<evidence type="ECO:0000256" key="1">
    <source>
        <dbReference type="ARBA" id="ARBA00004442"/>
    </source>
</evidence>
<comment type="caution">
    <text evidence="7">The sequence shown here is derived from an EMBL/GenBank/DDBJ whole genome shotgun (WGS) entry which is preliminary data.</text>
</comment>
<protein>
    <recommendedName>
        <fullName evidence="9">Transporter</fullName>
    </recommendedName>
</protein>
<evidence type="ECO:0000256" key="4">
    <source>
        <dbReference type="ARBA" id="ARBA00023136"/>
    </source>
</evidence>
<evidence type="ECO:0008006" key="9">
    <source>
        <dbReference type="Google" id="ProtNLM"/>
    </source>
</evidence>
<dbReference type="Gene3D" id="1.20.1600.10">
    <property type="entry name" value="Outer membrane efflux proteins (OEP)"/>
    <property type="match status" value="1"/>
</dbReference>
<organism evidence="7 8">
    <name type="scientific">Phaeodactylibacter xiamenensis</name>
    <dbReference type="NCBI Taxonomy" id="1524460"/>
    <lineage>
        <taxon>Bacteria</taxon>
        <taxon>Pseudomonadati</taxon>
        <taxon>Bacteroidota</taxon>
        <taxon>Saprospiria</taxon>
        <taxon>Saprospirales</taxon>
        <taxon>Haliscomenobacteraceae</taxon>
        <taxon>Phaeodactylibacter</taxon>
    </lineage>
</organism>
<dbReference type="PANTHER" id="PTHR30026:SF20">
    <property type="entry name" value="OUTER MEMBRANE PROTEIN TOLC"/>
    <property type="match status" value="1"/>
</dbReference>
<evidence type="ECO:0000313" key="8">
    <source>
        <dbReference type="Proteomes" id="UP000029736"/>
    </source>
</evidence>
<accession>A0A098S734</accession>
<evidence type="ECO:0000256" key="2">
    <source>
        <dbReference type="ARBA" id="ARBA00022452"/>
    </source>
</evidence>
<name>A0A098S734_9BACT</name>
<dbReference type="SUPFAM" id="SSF56954">
    <property type="entry name" value="Outer membrane efflux proteins (OEP)"/>
    <property type="match status" value="1"/>
</dbReference>
<reference evidence="7 8" key="1">
    <citation type="journal article" date="2014" name="Int. J. Syst. Evol. Microbiol.">
        <title>Phaeodactylibacter xiamenensis gen. nov., sp. nov., a member of the family Saprospiraceae isolated from the marine alga Phaeodactylum tricornutum.</title>
        <authorList>
            <person name="Chen Z.Jr."/>
            <person name="Lei X."/>
            <person name="Lai Q."/>
            <person name="Li Y."/>
            <person name="Zhang B."/>
            <person name="Zhang J."/>
            <person name="Zhang H."/>
            <person name="Yang L."/>
            <person name="Zheng W."/>
            <person name="Tian Y."/>
            <person name="Yu Z."/>
            <person name="Xu H.Jr."/>
            <person name="Zheng T."/>
        </authorList>
    </citation>
    <scope>NUCLEOTIDE SEQUENCE [LARGE SCALE GENOMIC DNA]</scope>
    <source>
        <strain evidence="7 8">KD52</strain>
    </source>
</reference>
<evidence type="ECO:0000256" key="3">
    <source>
        <dbReference type="ARBA" id="ARBA00022692"/>
    </source>
</evidence>
<dbReference type="GO" id="GO:0015288">
    <property type="term" value="F:porin activity"/>
    <property type="evidence" value="ECO:0007669"/>
    <property type="project" value="TreeGrafter"/>
</dbReference>
<evidence type="ECO:0000313" key="7">
    <source>
        <dbReference type="EMBL" id="KGE88374.1"/>
    </source>
</evidence>
<dbReference type="STRING" id="1524460.IX84_09275"/>
<proteinExistence type="predicted"/>
<dbReference type="GO" id="GO:0015562">
    <property type="term" value="F:efflux transmembrane transporter activity"/>
    <property type="evidence" value="ECO:0007669"/>
    <property type="project" value="InterPro"/>
</dbReference>
<gene>
    <name evidence="7" type="ORF">IX84_09275</name>
</gene>
<dbReference type="GO" id="GO:1990281">
    <property type="term" value="C:efflux pump complex"/>
    <property type="evidence" value="ECO:0007669"/>
    <property type="project" value="TreeGrafter"/>
</dbReference>
<dbReference type="InterPro" id="IPR051906">
    <property type="entry name" value="TolC-like"/>
</dbReference>
<keyword evidence="8" id="KW-1185">Reference proteome</keyword>
<sequence length="417" mass="47489">MRKYSITILFWTLAFGISVQMLAQPLPQLIDSALLQQPELMALEKEYQAALERAPQVSQLPNPEVGVGGFPLPVETRLGPQLLRLGATQGFPWPGTLPRRAELENTKAKALYEQIAARALELRYELEQAYYQLYAIEKRQDILRRNLPLLESLEATALAKVESGKGSTADVLRVQIRREELQQELAILEREALKPLATINRLLQRRPATKIQMVDELGPAQLPFRQDSLLVAIRRTHPKLRQLSWQQEAARQALRLNELDGKPSFGLGADYIFVGPRNDANLNANGRDIVQLRASVSLPIYREKFEAKEREEQLKIAALDNQKQDLNHRFEATIAQAYADFETARLRLELYERQRRLTQSAIAILQEAYSTQGRSFDELLRLESELIEYDLKRLNAVVAGHLAVAKIDQLLFNQNAK</sequence>
<dbReference type="RefSeq" id="WP_044218986.1">
    <property type="nucleotide sequence ID" value="NZ_JBKAGJ010000017.1"/>
</dbReference>
<feature type="coiled-coil region" evidence="6">
    <location>
        <begin position="302"/>
        <end position="368"/>
    </location>
</feature>